<evidence type="ECO:0000313" key="7">
    <source>
        <dbReference type="EMBL" id="QAU04760.1"/>
    </source>
</evidence>
<feature type="domain" description="Radical SAM core" evidence="6">
    <location>
        <begin position="1"/>
        <end position="221"/>
    </location>
</feature>
<dbReference type="PANTHER" id="PTHR43273:SF3">
    <property type="entry name" value="ANAEROBIC SULFATASE-MATURATING ENZYME HOMOLOG ASLB-RELATED"/>
    <property type="match status" value="1"/>
</dbReference>
<sequence length="367" mass="42671">MAGKLIVEFSLDTKCNLACKYCYSAHTPPNPMSIDTAMKFFDRINYMLDYYDKDSYHISYFGGEPLLNWEVIEATLPKFQEDPRCASYVVITNGALLDPKKVQFLKAHNCGISLSFDGLWQNTNRPVAEGTFEGTLDYFKQNKALIHNITDTCKVMIQPKNFTTMTENFEFFVNDYEFLRPDFCLVRDNIYTKSQIETFAIEVERLAHKVLEYQHKGIPASVGLFDLYALDILAGARFGKRDHGCFVGNNGCLYAVDGKFWPCERYRSTNKMVLYSPESGLNLKNLKFMSKYADPRKFKKCMKCEIREYCNVGCTHQEMREAKFEGREPIDSVCHLFKHSFKWAMFVFKNSTKEYKDYLYRRLEVGS</sequence>
<dbReference type="CDD" id="cd01335">
    <property type="entry name" value="Radical_SAM"/>
    <property type="match status" value="1"/>
</dbReference>
<dbReference type="EMBL" id="MK408758">
    <property type="protein sequence ID" value="QAU04760.1"/>
    <property type="molecule type" value="Genomic_DNA"/>
</dbReference>
<dbReference type="GO" id="GO:0051536">
    <property type="term" value="F:iron-sulfur cluster binding"/>
    <property type="evidence" value="ECO:0007669"/>
    <property type="project" value="UniProtKB-KW"/>
</dbReference>
<dbReference type="SFLD" id="SFLDG01384">
    <property type="entry name" value="thioether_bond_formation_requi"/>
    <property type="match status" value="1"/>
</dbReference>
<keyword evidence="3" id="KW-0408">Iron</keyword>
<dbReference type="InterPro" id="IPR007197">
    <property type="entry name" value="rSAM"/>
</dbReference>
<dbReference type="GO" id="GO:0046872">
    <property type="term" value="F:metal ion binding"/>
    <property type="evidence" value="ECO:0007669"/>
    <property type="project" value="UniProtKB-KW"/>
</dbReference>
<accession>A0A410T7H9</accession>
<organism evidence="7 8">
    <name type="scientific">Campylobacter phage CP20</name>
    <dbReference type="NCBI Taxonomy" id="2506428"/>
    <lineage>
        <taxon>Viruses</taxon>
        <taxon>Duplodnaviria</taxon>
        <taxon>Heunggongvirae</taxon>
        <taxon>Uroviricota</taxon>
        <taxon>Caudoviricetes</taxon>
        <taxon>Connertonviridae</taxon>
        <taxon>Firehammervirus</taxon>
        <taxon>Firehammervirus CPt10</taxon>
    </lineage>
</organism>
<dbReference type="SFLD" id="SFLDS00029">
    <property type="entry name" value="Radical_SAM"/>
    <property type="match status" value="1"/>
</dbReference>
<dbReference type="Gene3D" id="3.20.20.70">
    <property type="entry name" value="Aldolase class I"/>
    <property type="match status" value="1"/>
</dbReference>
<keyword evidence="1" id="KW-0949">S-adenosyl-L-methionine</keyword>
<name>A0A410T7H9_9CAUD</name>
<dbReference type="InterPro" id="IPR023867">
    <property type="entry name" value="Sulphatase_maturase_rSAM"/>
</dbReference>
<dbReference type="PANTHER" id="PTHR43273">
    <property type="entry name" value="ANAEROBIC SULFATASE-MATURATING ENZYME HOMOLOG ASLB-RELATED"/>
    <property type="match status" value="1"/>
</dbReference>
<evidence type="ECO:0000256" key="2">
    <source>
        <dbReference type="ARBA" id="ARBA00022723"/>
    </source>
</evidence>
<dbReference type="GO" id="GO:0016491">
    <property type="term" value="F:oxidoreductase activity"/>
    <property type="evidence" value="ECO:0007669"/>
    <property type="project" value="InterPro"/>
</dbReference>
<dbReference type="Pfam" id="PF04055">
    <property type="entry name" value="Radical_SAM"/>
    <property type="match status" value="1"/>
</dbReference>
<comment type="similarity">
    <text evidence="5">Belongs to the radical SAM superfamily. Anaerobic sulfatase-maturating enzyme family.</text>
</comment>
<dbReference type="InterPro" id="IPR058240">
    <property type="entry name" value="rSAM_sf"/>
</dbReference>
<reference evidence="7 8" key="1">
    <citation type="submission" date="2019-01" db="EMBL/GenBank/DDBJ databases">
        <title>Complete genome sequence of Campylobacter bacteriophage CP20.</title>
        <authorList>
            <person name="Connerton I.F."/>
        </authorList>
    </citation>
    <scope>NUCLEOTIDE SEQUENCE [LARGE SCALE GENOMIC DNA]</scope>
</reference>
<dbReference type="SFLD" id="SFLDG01386">
    <property type="entry name" value="main_SPASM_domain-containing"/>
    <property type="match status" value="1"/>
</dbReference>
<evidence type="ECO:0000256" key="3">
    <source>
        <dbReference type="ARBA" id="ARBA00023004"/>
    </source>
</evidence>
<evidence type="ECO:0000256" key="5">
    <source>
        <dbReference type="ARBA" id="ARBA00023601"/>
    </source>
</evidence>
<dbReference type="SUPFAM" id="SSF102114">
    <property type="entry name" value="Radical SAM enzymes"/>
    <property type="match status" value="1"/>
</dbReference>
<dbReference type="Proteomes" id="UP000290538">
    <property type="component" value="Segment"/>
</dbReference>
<dbReference type="PROSITE" id="PS51918">
    <property type="entry name" value="RADICAL_SAM"/>
    <property type="match status" value="1"/>
</dbReference>
<evidence type="ECO:0000256" key="4">
    <source>
        <dbReference type="ARBA" id="ARBA00023014"/>
    </source>
</evidence>
<protein>
    <submittedName>
        <fullName evidence="7">Arylsulfatase regulator</fullName>
    </submittedName>
</protein>
<evidence type="ECO:0000313" key="8">
    <source>
        <dbReference type="Proteomes" id="UP000290538"/>
    </source>
</evidence>
<keyword evidence="2" id="KW-0479">Metal-binding</keyword>
<proteinExistence type="inferred from homology"/>
<evidence type="ECO:0000256" key="1">
    <source>
        <dbReference type="ARBA" id="ARBA00022691"/>
    </source>
</evidence>
<keyword evidence="4" id="KW-0411">Iron-sulfur</keyword>
<evidence type="ECO:0000259" key="6">
    <source>
        <dbReference type="PROSITE" id="PS51918"/>
    </source>
</evidence>
<dbReference type="InterPro" id="IPR013785">
    <property type="entry name" value="Aldolase_TIM"/>
</dbReference>
<dbReference type="SFLD" id="SFLDG01067">
    <property type="entry name" value="SPASM/twitch_domain_containing"/>
    <property type="match status" value="1"/>
</dbReference>